<evidence type="ECO:0000259" key="3">
    <source>
        <dbReference type="PROSITE" id="PS51762"/>
    </source>
</evidence>
<dbReference type="PROSITE" id="PS51762">
    <property type="entry name" value="GH16_2"/>
    <property type="match status" value="1"/>
</dbReference>
<dbReference type="SUPFAM" id="SSF49899">
    <property type="entry name" value="Concanavalin A-like lectins/glucanases"/>
    <property type="match status" value="1"/>
</dbReference>
<dbReference type="RefSeq" id="WP_379790386.1">
    <property type="nucleotide sequence ID" value="NZ_JBHSQB010000004.1"/>
</dbReference>
<feature type="domain" description="GH16" evidence="3">
    <location>
        <begin position="305"/>
        <end position="554"/>
    </location>
</feature>
<proteinExistence type="inferred from homology"/>
<gene>
    <name evidence="4" type="ORF">ACFPVY_03620</name>
</gene>
<dbReference type="Pfam" id="PF00722">
    <property type="entry name" value="Glyco_hydro_16"/>
    <property type="match status" value="1"/>
</dbReference>
<evidence type="ECO:0000313" key="5">
    <source>
        <dbReference type="Proteomes" id="UP001596287"/>
    </source>
</evidence>
<protein>
    <submittedName>
        <fullName evidence="4">Family 16 glycosylhydrolase</fullName>
    </submittedName>
</protein>
<reference evidence="5" key="1">
    <citation type="journal article" date="2019" name="Int. J. Syst. Evol. Microbiol.">
        <title>The Global Catalogue of Microorganisms (GCM) 10K type strain sequencing project: providing services to taxonomists for standard genome sequencing and annotation.</title>
        <authorList>
            <consortium name="The Broad Institute Genomics Platform"/>
            <consortium name="The Broad Institute Genome Sequencing Center for Infectious Disease"/>
            <person name="Wu L."/>
            <person name="Ma J."/>
        </authorList>
    </citation>
    <scope>NUCLEOTIDE SEQUENCE [LARGE SCALE GENOMIC DNA]</scope>
    <source>
        <strain evidence="5">CCUG 49679</strain>
    </source>
</reference>
<dbReference type="InterPro" id="IPR013320">
    <property type="entry name" value="ConA-like_dom_sf"/>
</dbReference>
<evidence type="ECO:0000313" key="4">
    <source>
        <dbReference type="EMBL" id="MFC6095724.1"/>
    </source>
</evidence>
<dbReference type="EMBL" id="JBHSQB010000004">
    <property type="protein sequence ID" value="MFC6095724.1"/>
    <property type="molecule type" value="Genomic_DNA"/>
</dbReference>
<comment type="similarity">
    <text evidence="1">Belongs to the glycosyl hydrolase 16 family.</text>
</comment>
<dbReference type="PANTHER" id="PTHR10963:SF55">
    <property type="entry name" value="GLYCOSIDE HYDROLASE FAMILY 16 PROTEIN"/>
    <property type="match status" value="1"/>
</dbReference>
<organism evidence="4 5">
    <name type="scientific">Flavobacterium qiangtangense</name>
    <dbReference type="NCBI Taxonomy" id="1442595"/>
    <lineage>
        <taxon>Bacteria</taxon>
        <taxon>Pseudomonadati</taxon>
        <taxon>Bacteroidota</taxon>
        <taxon>Flavobacteriia</taxon>
        <taxon>Flavobacteriales</taxon>
        <taxon>Flavobacteriaceae</taxon>
        <taxon>Flavobacterium</taxon>
    </lineage>
</organism>
<feature type="chain" id="PRO_5046872054" evidence="2">
    <location>
        <begin position="24"/>
        <end position="554"/>
    </location>
</feature>
<feature type="signal peptide" evidence="2">
    <location>
        <begin position="1"/>
        <end position="23"/>
    </location>
</feature>
<dbReference type="PROSITE" id="PS51257">
    <property type="entry name" value="PROKAR_LIPOPROTEIN"/>
    <property type="match status" value="1"/>
</dbReference>
<sequence>MKKILNNLGILLMLLVLVTACQNDDKSFGSLSGPTNIQFNYEIVGVDAENPNGDGSGNVVLKASADNAISFKYIFEDLSNVTVSGGQYTKRFTKNGVNSYQVTVVALGKGGVASSASFTVEGVLSNFSDPETIELLTNGATKTWYWAAAVPGHLGVGPNNGDLQANHVPGYYAAAPFEKEASPDSNCLYDNELTFTKDGEILKYSLNNFGKTFFNGAYTGQFGGTPGTDFCLNYDTGAEKIVTLGPSSSLVSDEFKTGTEMSFTDGGFMGYYINATTYDILSITANQMVIRAVPGNDPGLAWYFIYSSQPPVQGGGGEPEPDYTNLVFADEFDVDGAPNTANWGYNIGTGDNGWGNSESQYYTSRPENVIVQGGFLKIIAKAENYMGSNYTSARLVSENKFEFTYGKVEWRAKLPTGGGTWPALWMLGQNYVANPWPACGEIDVMEHKGNQQNTIHSTLHFPGNSGGNGPTATTTASNVGSEFHVYRVVWSPNSIKFSIDDQPAFQTVANNAGTPFNLDFFLIMNVAMGGTFGGAIAPGFSQSSMEVDYVRVYQ</sequence>
<dbReference type="CDD" id="cd08023">
    <property type="entry name" value="GH16_laminarinase_like"/>
    <property type="match status" value="1"/>
</dbReference>
<name>A0ABW1PJH8_9FLAO</name>
<dbReference type="InterPro" id="IPR000757">
    <property type="entry name" value="Beta-glucanase-like"/>
</dbReference>
<dbReference type="PANTHER" id="PTHR10963">
    <property type="entry name" value="GLYCOSYL HYDROLASE-RELATED"/>
    <property type="match status" value="1"/>
</dbReference>
<accession>A0ABW1PJH8</accession>
<dbReference type="Proteomes" id="UP001596287">
    <property type="component" value="Unassembled WGS sequence"/>
</dbReference>
<dbReference type="Gene3D" id="2.60.120.200">
    <property type="match status" value="1"/>
</dbReference>
<keyword evidence="5" id="KW-1185">Reference proteome</keyword>
<evidence type="ECO:0000256" key="1">
    <source>
        <dbReference type="ARBA" id="ARBA00006865"/>
    </source>
</evidence>
<dbReference type="InterPro" id="IPR050546">
    <property type="entry name" value="Glycosyl_Hydrlase_16"/>
</dbReference>
<keyword evidence="2" id="KW-0732">Signal</keyword>
<comment type="caution">
    <text evidence="4">The sequence shown here is derived from an EMBL/GenBank/DDBJ whole genome shotgun (WGS) entry which is preliminary data.</text>
</comment>
<evidence type="ECO:0000256" key="2">
    <source>
        <dbReference type="SAM" id="SignalP"/>
    </source>
</evidence>